<dbReference type="Proteomes" id="UP000093514">
    <property type="component" value="Unassembled WGS sequence"/>
</dbReference>
<dbReference type="GO" id="GO:0005524">
    <property type="term" value="F:ATP binding"/>
    <property type="evidence" value="ECO:0007669"/>
    <property type="project" value="UniProtKB-KW"/>
</dbReference>
<proteinExistence type="inferred from homology"/>
<evidence type="ECO:0000256" key="8">
    <source>
        <dbReference type="ARBA" id="ARBA00022840"/>
    </source>
</evidence>
<evidence type="ECO:0000313" key="14">
    <source>
        <dbReference type="EMBL" id="OCL26550.1"/>
    </source>
</evidence>
<dbReference type="Gene3D" id="2.60.200.40">
    <property type="match status" value="1"/>
</dbReference>
<dbReference type="PANTHER" id="PTHR12358">
    <property type="entry name" value="SPHINGOSINE KINASE"/>
    <property type="match status" value="1"/>
</dbReference>
<dbReference type="SMART" id="SM00046">
    <property type="entry name" value="DAGKc"/>
    <property type="match status" value="1"/>
</dbReference>
<dbReference type="Pfam" id="PF00781">
    <property type="entry name" value="DAGK_cat"/>
    <property type="match status" value="1"/>
</dbReference>
<evidence type="ECO:0000256" key="6">
    <source>
        <dbReference type="ARBA" id="ARBA00022741"/>
    </source>
</evidence>
<name>A0A1C0A8K2_9FIRM</name>
<dbReference type="InterPro" id="IPR045540">
    <property type="entry name" value="YegS/DAGK_C"/>
</dbReference>
<evidence type="ECO:0000256" key="5">
    <source>
        <dbReference type="ARBA" id="ARBA00022723"/>
    </source>
</evidence>
<dbReference type="PROSITE" id="PS50146">
    <property type="entry name" value="DAGK"/>
    <property type="match status" value="1"/>
</dbReference>
<organism evidence="14 15">
    <name type="scientific">Orenia metallireducens</name>
    <dbReference type="NCBI Taxonomy" id="1413210"/>
    <lineage>
        <taxon>Bacteria</taxon>
        <taxon>Bacillati</taxon>
        <taxon>Bacillota</taxon>
        <taxon>Clostridia</taxon>
        <taxon>Halanaerobiales</taxon>
        <taxon>Halobacteroidaceae</taxon>
        <taxon>Orenia</taxon>
    </lineage>
</organism>
<evidence type="ECO:0000256" key="4">
    <source>
        <dbReference type="ARBA" id="ARBA00022679"/>
    </source>
</evidence>
<evidence type="ECO:0000256" key="10">
    <source>
        <dbReference type="ARBA" id="ARBA00023098"/>
    </source>
</evidence>
<protein>
    <submittedName>
        <fullName evidence="14">Diacylglycerol kinase</fullName>
    </submittedName>
</protein>
<evidence type="ECO:0000256" key="1">
    <source>
        <dbReference type="ARBA" id="ARBA00001946"/>
    </source>
</evidence>
<evidence type="ECO:0000313" key="15">
    <source>
        <dbReference type="Proteomes" id="UP000093514"/>
    </source>
</evidence>
<dbReference type="Pfam" id="PF19279">
    <property type="entry name" value="YegS_C"/>
    <property type="match status" value="1"/>
</dbReference>
<evidence type="ECO:0000256" key="11">
    <source>
        <dbReference type="ARBA" id="ARBA00023209"/>
    </source>
</evidence>
<keyword evidence="6" id="KW-0547">Nucleotide-binding</keyword>
<keyword evidence="10" id="KW-0443">Lipid metabolism</keyword>
<keyword evidence="15" id="KW-1185">Reference proteome</keyword>
<dbReference type="NCBIfam" id="NF009605">
    <property type="entry name" value="PRK13059.1"/>
    <property type="match status" value="1"/>
</dbReference>
<keyword evidence="12" id="KW-1208">Phospholipid metabolism</keyword>
<dbReference type="InterPro" id="IPR050187">
    <property type="entry name" value="Lipid_Phosphate_FormReg"/>
</dbReference>
<evidence type="ECO:0000259" key="13">
    <source>
        <dbReference type="PROSITE" id="PS50146"/>
    </source>
</evidence>
<accession>A0A1C0A8K2</accession>
<reference evidence="15" key="1">
    <citation type="submission" date="2016-07" db="EMBL/GenBank/DDBJ databases">
        <authorList>
            <person name="Florea S."/>
            <person name="Webb J.S."/>
            <person name="Jaromczyk J."/>
            <person name="Schardl C.L."/>
        </authorList>
    </citation>
    <scope>NUCLEOTIDE SEQUENCE [LARGE SCALE GENOMIC DNA]</scope>
    <source>
        <strain evidence="15">Z6</strain>
    </source>
</reference>
<keyword evidence="3" id="KW-0444">Lipid biosynthesis</keyword>
<dbReference type="OrthoDB" id="142078at2"/>
<keyword evidence="11" id="KW-0594">Phospholipid biosynthesis</keyword>
<keyword evidence="8" id="KW-0067">ATP-binding</keyword>
<dbReference type="AlphaFoldDB" id="A0A1C0A8K2"/>
<feature type="domain" description="DAGKc" evidence="13">
    <location>
        <begin position="1"/>
        <end position="131"/>
    </location>
</feature>
<dbReference type="Gene3D" id="3.40.50.10330">
    <property type="entry name" value="Probable inorganic polyphosphate/atp-NAD kinase, domain 1"/>
    <property type="match status" value="1"/>
</dbReference>
<dbReference type="InterPro" id="IPR005218">
    <property type="entry name" value="Diacylglycerol/lipid_kinase"/>
</dbReference>
<dbReference type="GO" id="GO:0004143">
    <property type="term" value="F:ATP-dependent diacylglycerol kinase activity"/>
    <property type="evidence" value="ECO:0007669"/>
    <property type="project" value="TreeGrafter"/>
</dbReference>
<keyword evidence="4" id="KW-0808">Transferase</keyword>
<dbReference type="PANTHER" id="PTHR12358:SF106">
    <property type="entry name" value="LIPID KINASE YEGS"/>
    <property type="match status" value="1"/>
</dbReference>
<dbReference type="InterPro" id="IPR017438">
    <property type="entry name" value="ATP-NAD_kinase_N"/>
</dbReference>
<dbReference type="GO" id="GO:0008654">
    <property type="term" value="P:phospholipid biosynthetic process"/>
    <property type="evidence" value="ECO:0007669"/>
    <property type="project" value="UniProtKB-KW"/>
</dbReference>
<comment type="similarity">
    <text evidence="2">Belongs to the diacylglycerol/lipid kinase family.</text>
</comment>
<sequence>MKKVKLLYNPMSGNRRFPNFLDDFIDRFQRAGYEVNVFRSLKPGDIPIGLENIVEDEYDTIVAAGGDGTVNEVINKMLEDNIDIPLGIVPAGTANDFAAHLNMPFEFRECFDTILKGNIKEVDIGKVNDRYFINVCAGGLLSTVSHEIDRKFKNTLGKMAYYLKGIEQLPKLKPIPLKITTKEEKIEEEVYLFLILNSQGAGGFNKLAPMATIDDGLLEFVAVKARPLHEIAALFVKILQGEHLNDKNIIYLQDNYFKVECTDSTYDPHFSDVDGEKGPHLPLEISLEPRKLSVFANL</sequence>
<comment type="caution">
    <text evidence="14">The sequence shown here is derived from an EMBL/GenBank/DDBJ whole genome shotgun (WGS) entry which is preliminary data.</text>
</comment>
<dbReference type="EMBL" id="LWDV01000009">
    <property type="protein sequence ID" value="OCL26550.1"/>
    <property type="molecule type" value="Genomic_DNA"/>
</dbReference>
<comment type="cofactor">
    <cofactor evidence="1">
        <name>Mg(2+)</name>
        <dbReference type="ChEBI" id="CHEBI:18420"/>
    </cofactor>
</comment>
<dbReference type="GO" id="GO:0005886">
    <property type="term" value="C:plasma membrane"/>
    <property type="evidence" value="ECO:0007669"/>
    <property type="project" value="TreeGrafter"/>
</dbReference>
<dbReference type="GO" id="GO:0046872">
    <property type="term" value="F:metal ion binding"/>
    <property type="evidence" value="ECO:0007669"/>
    <property type="project" value="UniProtKB-KW"/>
</dbReference>
<dbReference type="SUPFAM" id="SSF111331">
    <property type="entry name" value="NAD kinase/diacylglycerol kinase-like"/>
    <property type="match status" value="1"/>
</dbReference>
<dbReference type="InterPro" id="IPR016064">
    <property type="entry name" value="NAD/diacylglycerol_kinase_sf"/>
</dbReference>
<evidence type="ECO:0000256" key="9">
    <source>
        <dbReference type="ARBA" id="ARBA00022842"/>
    </source>
</evidence>
<reference evidence="14 15" key="2">
    <citation type="submission" date="2016-08" db="EMBL/GenBank/DDBJ databases">
        <title>Orenia metallireducens sp. nov. strain Z6, a Novel Metal-reducing Firmicute from the Deep Subsurface.</title>
        <authorList>
            <person name="Maxim B.I."/>
            <person name="Kenneth K."/>
            <person name="Flynn T.M."/>
            <person name="Oloughlin E.J."/>
            <person name="Locke R.A."/>
            <person name="Weber J.R."/>
            <person name="Egan S.M."/>
            <person name="Mackie R.I."/>
            <person name="Cann I.K."/>
        </authorList>
    </citation>
    <scope>NUCLEOTIDE SEQUENCE [LARGE SCALE GENOMIC DNA]</scope>
    <source>
        <strain evidence="14 15">Z6</strain>
    </source>
</reference>
<evidence type="ECO:0000256" key="2">
    <source>
        <dbReference type="ARBA" id="ARBA00005983"/>
    </source>
</evidence>
<gene>
    <name evidence="14" type="ORF">U472_11200</name>
</gene>
<keyword evidence="9" id="KW-0460">Magnesium</keyword>
<dbReference type="InterPro" id="IPR001206">
    <property type="entry name" value="Diacylglycerol_kinase_cat_dom"/>
</dbReference>
<evidence type="ECO:0000256" key="7">
    <source>
        <dbReference type="ARBA" id="ARBA00022777"/>
    </source>
</evidence>
<keyword evidence="7 14" id="KW-0418">Kinase</keyword>
<evidence type="ECO:0000256" key="3">
    <source>
        <dbReference type="ARBA" id="ARBA00022516"/>
    </source>
</evidence>
<keyword evidence="5" id="KW-0479">Metal-binding</keyword>
<dbReference type="RefSeq" id="WP_068718491.1">
    <property type="nucleotide sequence ID" value="NZ_LWDV01000009.1"/>
</dbReference>
<dbReference type="NCBIfam" id="TIGR00147">
    <property type="entry name" value="YegS/Rv2252/BmrU family lipid kinase"/>
    <property type="match status" value="1"/>
</dbReference>
<evidence type="ECO:0000256" key="12">
    <source>
        <dbReference type="ARBA" id="ARBA00023264"/>
    </source>
</evidence>